<keyword evidence="4" id="KW-1185">Reference proteome</keyword>
<feature type="repeat" description="PPR" evidence="2">
    <location>
        <begin position="158"/>
        <end position="192"/>
    </location>
</feature>
<dbReference type="PANTHER" id="PTHR47594">
    <property type="entry name" value="PPR CONTAINING PLANT-LIKE PROTEIN"/>
    <property type="match status" value="1"/>
</dbReference>
<organism evidence="3 4">
    <name type="scientific">Cannabis sativa</name>
    <name type="common">Hemp</name>
    <name type="synonym">Marijuana</name>
    <dbReference type="NCBI Taxonomy" id="3483"/>
    <lineage>
        <taxon>Eukaryota</taxon>
        <taxon>Viridiplantae</taxon>
        <taxon>Streptophyta</taxon>
        <taxon>Embryophyta</taxon>
        <taxon>Tracheophyta</taxon>
        <taxon>Spermatophyta</taxon>
        <taxon>Magnoliopsida</taxon>
        <taxon>eudicotyledons</taxon>
        <taxon>Gunneridae</taxon>
        <taxon>Pentapetalae</taxon>
        <taxon>rosids</taxon>
        <taxon>fabids</taxon>
        <taxon>Rosales</taxon>
        <taxon>Cannabaceae</taxon>
        <taxon>Cannabis</taxon>
    </lineage>
</organism>
<dbReference type="NCBIfam" id="TIGR00756">
    <property type="entry name" value="PPR"/>
    <property type="match status" value="1"/>
</dbReference>
<accession>A0A7J6EMH8</accession>
<dbReference type="AlphaFoldDB" id="A0A7J6EMH8"/>
<dbReference type="InterPro" id="IPR002885">
    <property type="entry name" value="PPR_rpt"/>
</dbReference>
<dbReference type="InterPro" id="IPR011990">
    <property type="entry name" value="TPR-like_helical_dom_sf"/>
</dbReference>
<evidence type="ECO:0008006" key="5">
    <source>
        <dbReference type="Google" id="ProtNLM"/>
    </source>
</evidence>
<dbReference type="PROSITE" id="PS51375">
    <property type="entry name" value="PPR"/>
    <property type="match status" value="1"/>
</dbReference>
<dbReference type="Pfam" id="PF13041">
    <property type="entry name" value="PPR_2"/>
    <property type="match status" value="1"/>
</dbReference>
<dbReference type="GO" id="GO:0000373">
    <property type="term" value="P:Group II intron splicing"/>
    <property type="evidence" value="ECO:0007669"/>
    <property type="project" value="InterPro"/>
</dbReference>
<proteinExistence type="predicted"/>
<comment type="caution">
    <text evidence="3">The sequence shown here is derived from an EMBL/GenBank/DDBJ whole genome shotgun (WGS) entry which is preliminary data.</text>
</comment>
<sequence length="277" mass="31824">MSSLSYSATEALTLINSLPHSSTKFQIPRRRRLMVTMRDRSNNPRPLQKGRNLSIEAIQTVQALKRAQKDHHSLEQAFDFKFRRLLKLDMVAVLRELLRQNECLLALKVFEDIRREIWYKPRVSLYGDVIGVLGNNGFINEVELVHSYLKKEDDLQPEIEGFNALLKTLVSLNMAELAMECYHLMKQVGCDPDRITFRILINGLESMGETGSSNILRLDAKKFYGLTELPARRSNIVRCKCSSGASRHLERYRLPFEVDIALPVLSPVSCHWYPTCS</sequence>
<protein>
    <recommendedName>
        <fullName evidence="5">Pentatricopeptide repeat-containing protein</fullName>
    </recommendedName>
</protein>
<dbReference type="GO" id="GO:0003723">
    <property type="term" value="F:RNA binding"/>
    <property type="evidence" value="ECO:0007669"/>
    <property type="project" value="InterPro"/>
</dbReference>
<evidence type="ECO:0000313" key="3">
    <source>
        <dbReference type="EMBL" id="KAF4359652.1"/>
    </source>
</evidence>
<dbReference type="EMBL" id="JAATIQ010000364">
    <property type="protein sequence ID" value="KAF4359652.1"/>
    <property type="molecule type" value="Genomic_DNA"/>
</dbReference>
<dbReference type="Proteomes" id="UP000583929">
    <property type="component" value="Unassembled WGS sequence"/>
</dbReference>
<evidence type="ECO:0000313" key="4">
    <source>
        <dbReference type="Proteomes" id="UP000583929"/>
    </source>
</evidence>
<name>A0A7J6EMH8_CANSA</name>
<reference evidence="3 4" key="1">
    <citation type="journal article" date="2020" name="bioRxiv">
        <title>Sequence and annotation of 42 cannabis genomes reveals extensive copy number variation in cannabinoid synthesis and pathogen resistance genes.</title>
        <authorList>
            <person name="Mckernan K.J."/>
            <person name="Helbert Y."/>
            <person name="Kane L.T."/>
            <person name="Ebling H."/>
            <person name="Zhang L."/>
            <person name="Liu B."/>
            <person name="Eaton Z."/>
            <person name="Mclaughlin S."/>
            <person name="Kingan S."/>
            <person name="Baybayan P."/>
            <person name="Concepcion G."/>
            <person name="Jordan M."/>
            <person name="Riva A."/>
            <person name="Barbazuk W."/>
            <person name="Harkins T."/>
        </authorList>
    </citation>
    <scope>NUCLEOTIDE SEQUENCE [LARGE SCALE GENOMIC DNA]</scope>
    <source>
        <strain evidence="4">cv. Jamaican Lion 4</strain>
        <tissue evidence="3">Leaf</tissue>
    </source>
</reference>
<dbReference type="Gene3D" id="1.25.40.10">
    <property type="entry name" value="Tetratricopeptide repeat domain"/>
    <property type="match status" value="1"/>
</dbReference>
<evidence type="ECO:0000256" key="2">
    <source>
        <dbReference type="PROSITE-ProRule" id="PRU00708"/>
    </source>
</evidence>
<dbReference type="PANTHER" id="PTHR47594:SF4">
    <property type="entry name" value="OS04G0475500 PROTEIN"/>
    <property type="match status" value="1"/>
</dbReference>
<gene>
    <name evidence="3" type="ORF">G4B88_000463</name>
</gene>
<keyword evidence="1" id="KW-0677">Repeat</keyword>
<evidence type="ECO:0000256" key="1">
    <source>
        <dbReference type="ARBA" id="ARBA00022737"/>
    </source>
</evidence>
<dbReference type="GO" id="GO:0009658">
    <property type="term" value="P:chloroplast organization"/>
    <property type="evidence" value="ECO:0007669"/>
    <property type="project" value="InterPro"/>
</dbReference>
<dbReference type="InterPro" id="IPR044190">
    <property type="entry name" value="THA8-like"/>
</dbReference>